<dbReference type="SUPFAM" id="SSF103473">
    <property type="entry name" value="MFS general substrate transporter"/>
    <property type="match status" value="1"/>
</dbReference>
<feature type="transmembrane region" description="Helical" evidence="2">
    <location>
        <begin position="248"/>
        <end position="271"/>
    </location>
</feature>
<dbReference type="InterPro" id="IPR036259">
    <property type="entry name" value="MFS_trans_sf"/>
</dbReference>
<feature type="transmembrane region" description="Helical" evidence="2">
    <location>
        <begin position="167"/>
        <end position="186"/>
    </location>
</feature>
<evidence type="ECO:0000256" key="1">
    <source>
        <dbReference type="ARBA" id="ARBA00004651"/>
    </source>
</evidence>
<keyword evidence="3" id="KW-0813">Transport</keyword>
<evidence type="ECO:0000256" key="2">
    <source>
        <dbReference type="SAM" id="Phobius"/>
    </source>
</evidence>
<keyword evidence="2" id="KW-0812">Transmembrane</keyword>
<evidence type="ECO:0000313" key="4">
    <source>
        <dbReference type="Proteomes" id="UP000681526"/>
    </source>
</evidence>
<accession>A0ABN7S794</accession>
<keyword evidence="3" id="KW-0762">Sugar transport</keyword>
<feature type="transmembrane region" description="Helical" evidence="2">
    <location>
        <begin position="132"/>
        <end position="155"/>
    </location>
</feature>
<dbReference type="InterPro" id="IPR052528">
    <property type="entry name" value="Sugar_transport-like"/>
</dbReference>
<evidence type="ECO:0000313" key="3">
    <source>
        <dbReference type="EMBL" id="CAG5090609.1"/>
    </source>
</evidence>
<dbReference type="CDD" id="cd06174">
    <property type="entry name" value="MFS"/>
    <property type="match status" value="1"/>
</dbReference>
<feature type="transmembrane region" description="Helical" evidence="2">
    <location>
        <begin position="106"/>
        <end position="126"/>
    </location>
</feature>
<reference evidence="3 4" key="1">
    <citation type="submission" date="2021-04" db="EMBL/GenBank/DDBJ databases">
        <authorList>
            <person name="Rakotoarivonina H."/>
        </authorList>
    </citation>
    <scope>NUCLEOTIDE SEQUENCE [LARGE SCALE GENOMIC DNA]</scope>
    <source>
        <strain evidence="3 4">XE</strain>
    </source>
</reference>
<dbReference type="InterPro" id="IPR011701">
    <property type="entry name" value="MFS"/>
</dbReference>
<dbReference type="PANTHER" id="PTHR23526:SF2">
    <property type="entry name" value="MAJOR FACILITATOR SUPERFAMILY (MFS) PROFILE DOMAIN-CONTAINING PROTEIN"/>
    <property type="match status" value="1"/>
</dbReference>
<name>A0ABN7S794_THEXY</name>
<organism evidence="3 4">
    <name type="scientific">Thermobacillus xylanilyticus</name>
    <dbReference type="NCBI Taxonomy" id="76633"/>
    <lineage>
        <taxon>Bacteria</taxon>
        <taxon>Bacillati</taxon>
        <taxon>Bacillota</taxon>
        <taxon>Bacilli</taxon>
        <taxon>Bacillales</taxon>
        <taxon>Paenibacillaceae</taxon>
        <taxon>Thermobacillus</taxon>
    </lineage>
</organism>
<feature type="transmembrane region" description="Helical" evidence="2">
    <location>
        <begin position="74"/>
        <end position="94"/>
    </location>
</feature>
<dbReference type="Gene3D" id="1.20.1250.20">
    <property type="entry name" value="MFS general substrate transporter like domains"/>
    <property type="match status" value="1"/>
</dbReference>
<feature type="transmembrane region" description="Helical" evidence="2">
    <location>
        <begin position="333"/>
        <end position="360"/>
    </location>
</feature>
<protein>
    <submittedName>
        <fullName evidence="3">MFS family major facilitator transporter, sugar transporter, Uncharacterized protein yqgE</fullName>
    </submittedName>
</protein>
<gene>
    <name evidence="3" type="primary">txxe 2909-yqgE</name>
    <name evidence="3" type="ORF">TXXE_14345</name>
</gene>
<dbReference type="Proteomes" id="UP000681526">
    <property type="component" value="Unassembled WGS sequence"/>
</dbReference>
<dbReference type="PANTHER" id="PTHR23526">
    <property type="entry name" value="INTEGRAL MEMBRANE TRANSPORT PROTEIN-RELATED"/>
    <property type="match status" value="1"/>
</dbReference>
<feature type="transmembrane region" description="Helical" evidence="2">
    <location>
        <begin position="283"/>
        <end position="302"/>
    </location>
</feature>
<keyword evidence="2" id="KW-0472">Membrane</keyword>
<proteinExistence type="predicted"/>
<feature type="transmembrane region" description="Helical" evidence="2">
    <location>
        <begin position="42"/>
        <end position="68"/>
    </location>
</feature>
<feature type="transmembrane region" description="Helical" evidence="2">
    <location>
        <begin position="309"/>
        <end position="327"/>
    </location>
</feature>
<keyword evidence="2" id="KW-1133">Transmembrane helix</keyword>
<dbReference type="Pfam" id="PF07690">
    <property type="entry name" value="MFS_1"/>
    <property type="match status" value="1"/>
</dbReference>
<feature type="transmembrane region" description="Helical" evidence="2">
    <location>
        <begin position="381"/>
        <end position="399"/>
    </location>
</feature>
<comment type="caution">
    <text evidence="3">The sequence shown here is derived from an EMBL/GenBank/DDBJ whole genome shotgun (WGS) entry which is preliminary data.</text>
</comment>
<comment type="subcellular location">
    <subcellularLocation>
        <location evidence="1">Cell membrane</location>
        <topology evidence="1">Multi-pass membrane protein</topology>
    </subcellularLocation>
</comment>
<dbReference type="RefSeq" id="WP_015254040.1">
    <property type="nucleotide sequence ID" value="NZ_CAJRAY010000077.1"/>
</dbReference>
<dbReference type="EMBL" id="CAJRAY010000077">
    <property type="protein sequence ID" value="CAG5090609.1"/>
    <property type="molecule type" value="Genomic_DNA"/>
</dbReference>
<feature type="transmembrane region" description="Helical" evidence="2">
    <location>
        <begin position="198"/>
        <end position="220"/>
    </location>
</feature>
<keyword evidence="4" id="KW-1185">Reference proteome</keyword>
<feature type="transmembrane region" description="Helical" evidence="2">
    <location>
        <begin position="405"/>
        <end position="423"/>
    </location>
</feature>
<sequence>MAQGKIMSAGNMAKAARKPHASAGWMSGGATRTPSAALGRQAVLLLAVQGMYAAAGALSGTFVPVYLWKASQSFALIGWFTLAQHLASGCAFWLAGAWTKRHDKMIALRAGLVCSALFYLSVLLLGNAASRWAAWLGALNGLAVGLFWLAYNVVYFEITEPESRDRFNGWAGLLGSLAGMTAPWLSGTFISLSGGIKGYRIVFTVSLAMFAAAAVLSFFLKRRRSDGTFAWSYGTSQLRQRGNPWRSAVPALAAQGLREGVYLFLLGLLVYFATGREQSLGNYTFWTSLTSLLSFWLAGRLLRPRFRRAAMLLGAASVSGMTAILLADVGYTALLIAGIGTALFMPLYVIPMTSAVFDLIGKTDEGVKRREELIVLRETGLIAGRVLGLVIYLSVVSQVQSTAALAWLLLAVGAAPLAGWLFIRRKLAG</sequence>